<sequence length="235" mass="25151">MKRTLTLFTALSLLAGAASAQDTIIDTAVAKPAYAPVFGVSVGGGMTFAFTDVKESKSAPVFGAGIQYTPLPWLGINLDLQYGTLKAGDRSKAEVSNMEFKNNYFYGALTGRVYPLRLLPEPMAARYLGGLYAGVGLGFISSKPEAFATTANGAGLVTDADGMQIVLPVELGYNLPLAHLDKSQAAYSKSLLSLNIGYRHNFAFSDKLDGYTPTWPSNKNKDAFSTIFVALVYNF</sequence>
<gene>
    <name evidence="2" type="ORF">B0I18_101758</name>
</gene>
<dbReference type="RefSeq" id="WP_106521300.1">
    <property type="nucleotide sequence ID" value="NZ_PYGD01000001.1"/>
</dbReference>
<dbReference type="AlphaFoldDB" id="A0A2P8DBL7"/>
<evidence type="ECO:0000313" key="2">
    <source>
        <dbReference type="EMBL" id="PSK94602.1"/>
    </source>
</evidence>
<dbReference type="EMBL" id="PYGD01000001">
    <property type="protein sequence ID" value="PSK94602.1"/>
    <property type="molecule type" value="Genomic_DNA"/>
</dbReference>
<proteinExistence type="predicted"/>
<comment type="caution">
    <text evidence="2">The sequence shown here is derived from an EMBL/GenBank/DDBJ whole genome shotgun (WGS) entry which is preliminary data.</text>
</comment>
<feature type="chain" id="PRO_5015136061" evidence="1">
    <location>
        <begin position="21"/>
        <end position="235"/>
    </location>
</feature>
<name>A0A2P8DBL7_9BACT</name>
<dbReference type="Proteomes" id="UP000240572">
    <property type="component" value="Unassembled WGS sequence"/>
</dbReference>
<protein>
    <submittedName>
        <fullName evidence="2">Outer membrane protein with beta-barrel domain</fullName>
    </submittedName>
</protein>
<feature type="signal peptide" evidence="1">
    <location>
        <begin position="1"/>
        <end position="20"/>
    </location>
</feature>
<keyword evidence="1" id="KW-0732">Signal</keyword>
<evidence type="ECO:0000313" key="3">
    <source>
        <dbReference type="Proteomes" id="UP000240572"/>
    </source>
</evidence>
<keyword evidence="3" id="KW-1185">Reference proteome</keyword>
<dbReference type="OrthoDB" id="648040at2"/>
<reference evidence="2 3" key="1">
    <citation type="submission" date="2018-03" db="EMBL/GenBank/DDBJ databases">
        <title>Genomic Encyclopedia of Type Strains, Phase III (KMG-III): the genomes of soil and plant-associated and newly described type strains.</title>
        <authorList>
            <person name="Whitman W."/>
        </authorList>
    </citation>
    <scope>NUCLEOTIDE SEQUENCE [LARGE SCALE GENOMIC DNA]</scope>
    <source>
        <strain evidence="2 3">CGMCC 1.12700</strain>
    </source>
</reference>
<evidence type="ECO:0000256" key="1">
    <source>
        <dbReference type="SAM" id="SignalP"/>
    </source>
</evidence>
<accession>A0A2P8DBL7</accession>
<organism evidence="2 3">
    <name type="scientific">Taibaiella chishuiensis</name>
    <dbReference type="NCBI Taxonomy" id="1434707"/>
    <lineage>
        <taxon>Bacteria</taxon>
        <taxon>Pseudomonadati</taxon>
        <taxon>Bacteroidota</taxon>
        <taxon>Chitinophagia</taxon>
        <taxon>Chitinophagales</taxon>
        <taxon>Chitinophagaceae</taxon>
        <taxon>Taibaiella</taxon>
    </lineage>
</organism>